<evidence type="ECO:0000313" key="1">
    <source>
        <dbReference type="EMBL" id="XAG95919.1"/>
    </source>
</evidence>
<protein>
    <submittedName>
        <fullName evidence="1">Uncharacterized protein</fullName>
    </submittedName>
</protein>
<proteinExistence type="predicted"/>
<accession>A0AAX4Q4A3</accession>
<gene>
    <name evidence="1" type="ORF">U7154_000152</name>
</gene>
<dbReference type="Proteomes" id="UP001437386">
    <property type="component" value="Segment"/>
</dbReference>
<evidence type="ECO:0000313" key="2">
    <source>
        <dbReference type="Proteomes" id="UP001437386"/>
    </source>
</evidence>
<sequence>MPVSRKTRTNGKFKNKVKSRNVSVRQLGDRINGVQKILQLMNRATQGRIDASENKAFITATQLGL</sequence>
<keyword evidence="2" id="KW-1185">Reference proteome</keyword>
<reference evidence="1 2" key="1">
    <citation type="submission" date="2024-04" db="EMBL/GenBank/DDBJ databases">
        <authorList>
            <person name="Wojcicki M."/>
            <person name="Srednicka P."/>
            <person name="Shymialevich D."/>
            <person name="Sokolowska B."/>
        </authorList>
    </citation>
    <scope>NUCLEOTIDE SEQUENCE [LARGE SCALE GENOMIC DNA]</scope>
</reference>
<organism evidence="1 2">
    <name type="scientific">Enterobacter phage KKP_3711</name>
    <dbReference type="NCBI Taxonomy" id="3109398"/>
    <lineage>
        <taxon>Viruses</taxon>
        <taxon>Duplodnaviria</taxon>
        <taxon>Heunggongvirae</taxon>
        <taxon>Uroviricota</taxon>
        <taxon>Caudoviricetes</taxon>
        <taxon>Demerecviridae</taxon>
        <taxon>Markadamsvirinae</taxon>
    </lineage>
</organism>
<dbReference type="EMBL" id="PP579741">
    <property type="protein sequence ID" value="XAG95919.1"/>
    <property type="molecule type" value="Genomic_DNA"/>
</dbReference>
<name>A0AAX4Q4A3_9CAUD</name>